<feature type="domain" description="SHSP" evidence="3">
    <location>
        <begin position="29"/>
        <end position="141"/>
    </location>
</feature>
<dbReference type="RefSeq" id="WP_353294192.1">
    <property type="nucleotide sequence ID" value="NZ_BAABWH010000003.1"/>
</dbReference>
<organism evidence="5 6">
    <name type="scientific">Thalassolituus maritimus</name>
    <dbReference type="NCBI Taxonomy" id="484498"/>
    <lineage>
        <taxon>Bacteria</taxon>
        <taxon>Pseudomonadati</taxon>
        <taxon>Pseudomonadota</taxon>
        <taxon>Gammaproteobacteria</taxon>
        <taxon>Oceanospirillales</taxon>
        <taxon>Oceanospirillaceae</taxon>
        <taxon>Thalassolituus</taxon>
    </lineage>
</organism>
<feature type="domain" description="CS" evidence="4">
    <location>
        <begin position="33"/>
        <end position="139"/>
    </location>
</feature>
<evidence type="ECO:0000256" key="2">
    <source>
        <dbReference type="RuleBase" id="RU003616"/>
    </source>
</evidence>
<dbReference type="PROSITE" id="PS51203">
    <property type="entry name" value="CS"/>
    <property type="match status" value="1"/>
</dbReference>
<protein>
    <submittedName>
        <fullName evidence="5">Hsp20/alpha crystallin family protein</fullName>
    </submittedName>
</protein>
<evidence type="ECO:0000313" key="6">
    <source>
        <dbReference type="Proteomes" id="UP001481413"/>
    </source>
</evidence>
<dbReference type="Gene3D" id="2.60.40.790">
    <property type="match status" value="1"/>
</dbReference>
<comment type="caution">
    <text evidence="5">The sequence shown here is derived from an EMBL/GenBank/DDBJ whole genome shotgun (WGS) entry which is preliminary data.</text>
</comment>
<reference evidence="5 6" key="1">
    <citation type="submission" date="2024-04" db="EMBL/GenBank/DDBJ databases">
        <title>Draft genome sequence of Thalassolituus maritimus NBRC 116585.</title>
        <authorList>
            <person name="Miyakawa T."/>
            <person name="Kusuya Y."/>
            <person name="Miura T."/>
        </authorList>
    </citation>
    <scope>NUCLEOTIDE SEQUENCE [LARGE SCALE GENOMIC DNA]</scope>
    <source>
        <strain evidence="5 6">5NW40-0001</strain>
    </source>
</reference>
<sequence length="141" mass="15776">MNHLVNRTHLFDDLFRDVASGFFVKPVSTEATSKNLKVDILDTGDSYQLHADIAGVEKDNIQVDIDGAVVSLKAELKQPVDRQEDSKVLHSERQFGTVARRFELPAEIDADKSVAEYKDGVLTLTLPKKVPQDTQKRLTIN</sequence>
<accession>A0ABP9ZYN6</accession>
<dbReference type="CDD" id="cd06464">
    <property type="entry name" value="ACD_sHsps-like"/>
    <property type="match status" value="1"/>
</dbReference>
<dbReference type="InterPro" id="IPR031107">
    <property type="entry name" value="Small_HSP"/>
</dbReference>
<dbReference type="InterPro" id="IPR007052">
    <property type="entry name" value="CS_dom"/>
</dbReference>
<evidence type="ECO:0000259" key="3">
    <source>
        <dbReference type="PROSITE" id="PS01031"/>
    </source>
</evidence>
<dbReference type="Pfam" id="PF00011">
    <property type="entry name" value="HSP20"/>
    <property type="match status" value="1"/>
</dbReference>
<evidence type="ECO:0000259" key="4">
    <source>
        <dbReference type="PROSITE" id="PS51203"/>
    </source>
</evidence>
<dbReference type="InterPro" id="IPR002068">
    <property type="entry name" value="A-crystallin/Hsp20_dom"/>
</dbReference>
<gene>
    <name evidence="5" type="ORF">NBRC116585_13750</name>
</gene>
<dbReference type="InterPro" id="IPR008978">
    <property type="entry name" value="HSP20-like_chaperone"/>
</dbReference>
<dbReference type="Proteomes" id="UP001481413">
    <property type="component" value="Unassembled WGS sequence"/>
</dbReference>
<keyword evidence="6" id="KW-1185">Reference proteome</keyword>
<comment type="similarity">
    <text evidence="1 2">Belongs to the small heat shock protein (HSP20) family.</text>
</comment>
<name>A0ABP9ZYN6_9GAMM</name>
<evidence type="ECO:0000313" key="5">
    <source>
        <dbReference type="EMBL" id="GAA6145257.1"/>
    </source>
</evidence>
<dbReference type="PANTHER" id="PTHR11527">
    <property type="entry name" value="HEAT-SHOCK PROTEIN 20 FAMILY MEMBER"/>
    <property type="match status" value="1"/>
</dbReference>
<dbReference type="SUPFAM" id="SSF49764">
    <property type="entry name" value="HSP20-like chaperones"/>
    <property type="match status" value="1"/>
</dbReference>
<evidence type="ECO:0000256" key="1">
    <source>
        <dbReference type="PROSITE-ProRule" id="PRU00285"/>
    </source>
</evidence>
<dbReference type="PROSITE" id="PS01031">
    <property type="entry name" value="SHSP"/>
    <property type="match status" value="1"/>
</dbReference>
<dbReference type="EMBL" id="BAABWH010000003">
    <property type="protein sequence ID" value="GAA6145257.1"/>
    <property type="molecule type" value="Genomic_DNA"/>
</dbReference>
<proteinExistence type="inferred from homology"/>